<name>T2J8A5_CROWT</name>
<proteinExistence type="predicted"/>
<gene>
    <name evidence="1" type="ORF">CWATWH0401_358</name>
</gene>
<protein>
    <submittedName>
        <fullName evidence="1">Uncharacterized protein</fullName>
    </submittedName>
</protein>
<evidence type="ECO:0000313" key="2">
    <source>
        <dbReference type="Proteomes" id="UP000018198"/>
    </source>
</evidence>
<reference evidence="1 2" key="1">
    <citation type="submission" date="2013-01" db="EMBL/GenBank/DDBJ databases">
        <authorList>
            <person name="Bench S."/>
        </authorList>
    </citation>
    <scope>NUCLEOTIDE SEQUENCE [LARGE SCALE GENOMIC DNA]</scope>
    <source>
        <strain evidence="1 2">WH 0401</strain>
    </source>
</reference>
<accession>T2J8A5</accession>
<dbReference type="Proteomes" id="UP000018198">
    <property type="component" value="Unassembled WGS sequence"/>
</dbReference>
<sequence>MVYLIDLNYEDVPPEHYGAYDLVTNFGSTELSVVKIAQTLTKPDLARKLITIKLSKTKMLGLSGFQDVFLNSFT</sequence>
<reference evidence="1 2" key="2">
    <citation type="submission" date="2013-09" db="EMBL/GenBank/DDBJ databases">
        <title>Whole genome comparison of six Crocosphaera watsonii strains with differing phenotypes.</title>
        <authorList>
            <person name="Bench S.R."/>
            <person name="Heller P."/>
            <person name="Frank I."/>
            <person name="Arciniega M."/>
            <person name="Shilova I.N."/>
            <person name="Zehr J.P."/>
        </authorList>
    </citation>
    <scope>NUCLEOTIDE SEQUENCE [LARGE SCALE GENOMIC DNA]</scope>
    <source>
        <strain evidence="1 2">WH 0401</strain>
    </source>
</reference>
<organism evidence="1 2">
    <name type="scientific">Crocosphaera watsonii WH 0401</name>
    <dbReference type="NCBI Taxonomy" id="555881"/>
    <lineage>
        <taxon>Bacteria</taxon>
        <taxon>Bacillati</taxon>
        <taxon>Cyanobacteriota</taxon>
        <taxon>Cyanophyceae</taxon>
        <taxon>Oscillatoriophycideae</taxon>
        <taxon>Chroococcales</taxon>
        <taxon>Aphanothecaceae</taxon>
        <taxon>Crocosphaera</taxon>
    </lineage>
</organism>
<comment type="caution">
    <text evidence="1">The sequence shown here is derived from an EMBL/GenBank/DDBJ whole genome shotgun (WGS) entry which is preliminary data.</text>
</comment>
<dbReference type="AlphaFoldDB" id="T2J8A5"/>
<dbReference type="RefSeq" id="WP_021835290.1">
    <property type="nucleotide sequence ID" value="NZ_CAQM01000305.1"/>
</dbReference>
<evidence type="ECO:0000313" key="1">
    <source>
        <dbReference type="EMBL" id="CCQ61376.1"/>
    </source>
</evidence>
<dbReference type="EMBL" id="CAQM01000305">
    <property type="protein sequence ID" value="CCQ61376.1"/>
    <property type="molecule type" value="Genomic_DNA"/>
</dbReference>